<reference evidence="2" key="1">
    <citation type="submission" date="2016-10" db="EMBL/GenBank/DDBJ databases">
        <authorList>
            <person name="Varghese N."/>
            <person name="Submissions S."/>
        </authorList>
    </citation>
    <scope>NUCLEOTIDE SEQUENCE [LARGE SCALE GENOMIC DNA]</scope>
    <source>
        <strain evidence="2">DSM 23313</strain>
    </source>
</reference>
<dbReference type="AlphaFoldDB" id="A0A1G8EQU6"/>
<dbReference type="EMBL" id="FNDQ01000012">
    <property type="protein sequence ID" value="SDH72109.1"/>
    <property type="molecule type" value="Genomic_DNA"/>
</dbReference>
<dbReference type="RefSeq" id="WP_090408619.1">
    <property type="nucleotide sequence ID" value="NZ_FNDQ01000012.1"/>
</dbReference>
<name>A0A1G8EQU6_9FLAO</name>
<accession>A0A1G8EQU6</accession>
<organism evidence="1 2">
    <name type="scientific">Myroides phaeus</name>
    <dbReference type="NCBI Taxonomy" id="702745"/>
    <lineage>
        <taxon>Bacteria</taxon>
        <taxon>Pseudomonadati</taxon>
        <taxon>Bacteroidota</taxon>
        <taxon>Flavobacteriia</taxon>
        <taxon>Flavobacteriales</taxon>
        <taxon>Flavobacteriaceae</taxon>
        <taxon>Myroides</taxon>
    </lineage>
</organism>
<evidence type="ECO:0008006" key="3">
    <source>
        <dbReference type="Google" id="ProtNLM"/>
    </source>
</evidence>
<sequence length="158" mass="15587">MIEQISKLIEQVSSSEISGAGISSDLAGAVTKETGDSIINGLKSSLSAGDIGGLTSLLGGSTNNLMSNPIVMGMVTNLISGLTSKVGLSDGIAKNFAGSVIPKIIESLVSKSKGGESGFQVTDLVSSLGGGNAKDLLSSLTGGKEGLGGALDALKGLF</sequence>
<keyword evidence="2" id="KW-1185">Reference proteome</keyword>
<dbReference type="Proteomes" id="UP000243588">
    <property type="component" value="Unassembled WGS sequence"/>
</dbReference>
<evidence type="ECO:0000313" key="2">
    <source>
        <dbReference type="Proteomes" id="UP000243588"/>
    </source>
</evidence>
<evidence type="ECO:0000313" key="1">
    <source>
        <dbReference type="EMBL" id="SDH72109.1"/>
    </source>
</evidence>
<gene>
    <name evidence="1" type="ORF">SAMN05421818_11215</name>
</gene>
<proteinExistence type="predicted"/>
<dbReference type="STRING" id="702745.SAMN05421818_11215"/>
<protein>
    <recommendedName>
        <fullName evidence="3">DUF937 domain-containing protein</fullName>
    </recommendedName>
</protein>